<organism evidence="2">
    <name type="scientific">Arundo donax</name>
    <name type="common">Giant reed</name>
    <name type="synonym">Donax arundinaceus</name>
    <dbReference type="NCBI Taxonomy" id="35708"/>
    <lineage>
        <taxon>Eukaryota</taxon>
        <taxon>Viridiplantae</taxon>
        <taxon>Streptophyta</taxon>
        <taxon>Embryophyta</taxon>
        <taxon>Tracheophyta</taxon>
        <taxon>Spermatophyta</taxon>
        <taxon>Magnoliopsida</taxon>
        <taxon>Liliopsida</taxon>
        <taxon>Poales</taxon>
        <taxon>Poaceae</taxon>
        <taxon>PACMAD clade</taxon>
        <taxon>Arundinoideae</taxon>
        <taxon>Arundineae</taxon>
        <taxon>Arundo</taxon>
    </lineage>
</organism>
<reference evidence="2" key="2">
    <citation type="journal article" date="2015" name="Data Brief">
        <title>Shoot transcriptome of the giant reed, Arundo donax.</title>
        <authorList>
            <person name="Barrero R.A."/>
            <person name="Guerrero F.D."/>
            <person name="Moolhuijzen P."/>
            <person name="Goolsby J.A."/>
            <person name="Tidwell J."/>
            <person name="Bellgard S.E."/>
            <person name="Bellgard M.I."/>
        </authorList>
    </citation>
    <scope>NUCLEOTIDE SEQUENCE</scope>
    <source>
        <tissue evidence="2">Shoot tissue taken approximately 20 cm above the soil surface</tissue>
    </source>
</reference>
<evidence type="ECO:0000256" key="1">
    <source>
        <dbReference type="SAM" id="MobiDB-lite"/>
    </source>
</evidence>
<name>A0A0A9GKC3_ARUDO</name>
<evidence type="ECO:0000313" key="2">
    <source>
        <dbReference type="EMBL" id="JAE22996.1"/>
    </source>
</evidence>
<protein>
    <submittedName>
        <fullName evidence="2">Uncharacterized protein</fullName>
    </submittedName>
</protein>
<proteinExistence type="predicted"/>
<reference evidence="2" key="1">
    <citation type="submission" date="2014-09" db="EMBL/GenBank/DDBJ databases">
        <authorList>
            <person name="Magalhaes I.L.F."/>
            <person name="Oliveira U."/>
            <person name="Santos F.R."/>
            <person name="Vidigal T.H.D.A."/>
            <person name="Brescovit A.D."/>
            <person name="Santos A.J."/>
        </authorList>
    </citation>
    <scope>NUCLEOTIDE SEQUENCE</scope>
    <source>
        <tissue evidence="2">Shoot tissue taken approximately 20 cm above the soil surface</tissue>
    </source>
</reference>
<feature type="region of interest" description="Disordered" evidence="1">
    <location>
        <begin position="1"/>
        <end position="46"/>
    </location>
</feature>
<feature type="compositionally biased region" description="Low complexity" evidence="1">
    <location>
        <begin position="1"/>
        <end position="14"/>
    </location>
</feature>
<dbReference type="EMBL" id="GBRH01174900">
    <property type="protein sequence ID" value="JAE22996.1"/>
    <property type="molecule type" value="Transcribed_RNA"/>
</dbReference>
<dbReference type="AlphaFoldDB" id="A0A0A9GKC3"/>
<accession>A0A0A9GKC3</accession>
<sequence>MSRAARASGHAHASTTPPPVLGPGDVTSLKLSNHCSRGRGRASGYTPIVSPVVHLTNASERAPHVKVEGEQVVDLDQASPCLSNYNPPR</sequence>